<dbReference type="EMBL" id="NHTK01005817">
    <property type="protein sequence ID" value="PPQ73447.1"/>
    <property type="molecule type" value="Genomic_DNA"/>
</dbReference>
<dbReference type="OrthoDB" id="3270451at2759"/>
<feature type="compositionally biased region" description="Low complexity" evidence="1">
    <location>
        <begin position="471"/>
        <end position="482"/>
    </location>
</feature>
<keyword evidence="3" id="KW-1185">Reference proteome</keyword>
<dbReference type="InParanoid" id="A0A409W4M5"/>
<evidence type="ECO:0000313" key="2">
    <source>
        <dbReference type="EMBL" id="PPQ73447.1"/>
    </source>
</evidence>
<feature type="compositionally biased region" description="Basic and acidic residues" evidence="1">
    <location>
        <begin position="778"/>
        <end position="803"/>
    </location>
</feature>
<feature type="region of interest" description="Disordered" evidence="1">
    <location>
        <begin position="387"/>
        <end position="427"/>
    </location>
</feature>
<feature type="compositionally biased region" description="Acidic residues" evidence="1">
    <location>
        <begin position="810"/>
        <end position="825"/>
    </location>
</feature>
<dbReference type="STRING" id="181874.A0A409W4M5"/>
<evidence type="ECO:0000256" key="1">
    <source>
        <dbReference type="SAM" id="MobiDB-lite"/>
    </source>
</evidence>
<feature type="compositionally biased region" description="Basic and acidic residues" evidence="1">
    <location>
        <begin position="913"/>
        <end position="932"/>
    </location>
</feature>
<feature type="compositionally biased region" description="Pro residues" evidence="1">
    <location>
        <begin position="413"/>
        <end position="423"/>
    </location>
</feature>
<feature type="compositionally biased region" description="Polar residues" evidence="1">
    <location>
        <begin position="483"/>
        <end position="495"/>
    </location>
</feature>
<gene>
    <name evidence="2" type="ORF">CVT24_008149</name>
</gene>
<feature type="compositionally biased region" description="Polar residues" evidence="1">
    <location>
        <begin position="872"/>
        <end position="881"/>
    </location>
</feature>
<sequence length="1548" mass="172183">MSAISVMPTRFQASIVRNAAFYSRVLEEDDLRSLIPEHKHLKDFIEHLSTYERWLFNPHIFSRELEGLRECIGLSFPLGFPKAQGSSSQIDIPQTKPGPHQAVQLCGLIASYKLLDILIARNGPNSFIPAAPAKAMAWPVGAEKIHVDAICSVESKPLTAFQGMNEMADWPNLVLRLKVLYDSINRGGRTPSSTSPSKSIAVYLSQLSDKGDISKIETNILVASLNLSYILRGKHASAADGEPPVLTSSFHLDTMAASEAPEEQEVRRILEQICRSTVKNSSDRPSHLRSPLHVCILLTPVFMLLQSYVVGKNYNRYILYMLSQALGNEKPVLLKLVEHALWTVIDEVARGILPPYQALDSLMRRLPTDDILALPLDDPSRFFFRPKLQPSSAGPRKIPRAIAHSSDSLSPRNPTPTPYPIFRPLPDSRLFPGQDADSLSASLTDPFFSFPVPPSQNNSLAPFYGPFPDTSSHPIPSSSSSSTGCASQAHLQKTAPSRPIPLLYSTPTSASTALEKASSGAPAEISGAGGVYSRSNDLQTDYPPSNIHDLGFLPESTVYTSNEDVNPQYQDVNMDDVFDMSGMKVSMDFTDPLFNNSANSVDLRQSEQDAAEILANLQQAGDGSALPVHRNDSEFTDETFDISKWVEEWFNAVGLDLMDCRSGQPASHSNPVAVPDSYHGYGGIPPIELLATAAYSMRDDDEPWKTGIRPDQLVSSSEGNPLLGEGYILQEAADSLGKYGDVASVSQSISVGRAAEIDQPQPSSLQQALQRSFDANDGTERHADDIADAHSKDGSYDYDREESPMQEGQAADDADADMQESDNEDVPMSQVDDSFNRAGSAEDTSDEQDEIVSSPEPYDIDDALMRSRDNASDTSHASNQDSGEDDGDQLPAANPLDDELFLQDLDVRHLIKQDDLEERSAGSSSEDSHREVESEDDADGNPQPRPSLKRSRSHDTSPGTRNNPIDVDLLRSLDNPVPVFDFVQQKGFDLLDLQNIPPRSPFPATASTRGFDADGQEHIFDLDAHQNDYQDRIMEFLDVAQESYVGGKPLHISEPEKSIFHIMTFEEREKMSIREMQSLLSRKVIVETGRPRSNKGFDLETFNGFRALNSLVSIQDFSAPGVDGHASMPHVVRGTVHDLYKNLKWEEKGKILNALEFTVWNPKEDDQPFDTARVAWHETVDKFEGCSNETPFPIQDLLFALIGTRSTMSFTHIDCSGWCTFVDVIRGLKYWGILVPKDPNRLFTIDAFLKDFQIDRMGPTSAYRIEFIVLREGDRMWVFIWMGPNTPHAVLGLAKTITQGGHFYACQLLRYSAAAIVHAFSLNDYVTNSTQVRSRIFLRRILLFYYNYLFENEPIHLESVRVHLPDMDTISGYLDVLSLCNICIMGNVLDFRTYLAPNQEPENDVGRIQRLAMLSFDRNNVPSHERVTYCQTRGVARVMLEEINAHYVLHDQNGDIIEDFPFRYLADQLQSLCIYKQDAEDNDLAGAPHCTVRDVRRQCGNLAKWHPIVEPMYLDAPVPSRICAAVRELKGHSIVRKGAVGARKDSKS</sequence>
<evidence type="ECO:0000313" key="3">
    <source>
        <dbReference type="Proteomes" id="UP000284842"/>
    </source>
</evidence>
<feature type="region of interest" description="Disordered" evidence="1">
    <location>
        <begin position="913"/>
        <end position="967"/>
    </location>
</feature>
<reference evidence="2 3" key="1">
    <citation type="journal article" date="2018" name="Evol. Lett.">
        <title>Horizontal gene cluster transfer increased hallucinogenic mushroom diversity.</title>
        <authorList>
            <person name="Reynolds H.T."/>
            <person name="Vijayakumar V."/>
            <person name="Gluck-Thaler E."/>
            <person name="Korotkin H.B."/>
            <person name="Matheny P.B."/>
            <person name="Slot J.C."/>
        </authorList>
    </citation>
    <scope>NUCLEOTIDE SEQUENCE [LARGE SCALE GENOMIC DNA]</scope>
    <source>
        <strain evidence="2 3">2629</strain>
    </source>
</reference>
<dbReference type="Proteomes" id="UP000284842">
    <property type="component" value="Unassembled WGS sequence"/>
</dbReference>
<evidence type="ECO:0008006" key="4">
    <source>
        <dbReference type="Google" id="ProtNLM"/>
    </source>
</evidence>
<accession>A0A409W4M5</accession>
<feature type="region of interest" description="Disordered" evidence="1">
    <location>
        <begin position="773"/>
        <end position="894"/>
    </location>
</feature>
<protein>
    <recommendedName>
        <fullName evidence="4">JmjC domain-containing protein</fullName>
    </recommendedName>
</protein>
<proteinExistence type="predicted"/>
<name>A0A409W4M5_9AGAR</name>
<organism evidence="2 3">
    <name type="scientific">Panaeolus cyanescens</name>
    <dbReference type="NCBI Taxonomy" id="181874"/>
    <lineage>
        <taxon>Eukaryota</taxon>
        <taxon>Fungi</taxon>
        <taxon>Dikarya</taxon>
        <taxon>Basidiomycota</taxon>
        <taxon>Agaricomycotina</taxon>
        <taxon>Agaricomycetes</taxon>
        <taxon>Agaricomycetidae</taxon>
        <taxon>Agaricales</taxon>
        <taxon>Agaricineae</taxon>
        <taxon>Galeropsidaceae</taxon>
        <taxon>Panaeolus</taxon>
    </lineage>
</organism>
<feature type="region of interest" description="Disordered" evidence="1">
    <location>
        <begin position="461"/>
        <end position="504"/>
    </location>
</feature>
<comment type="caution">
    <text evidence="2">The sequence shown here is derived from an EMBL/GenBank/DDBJ whole genome shotgun (WGS) entry which is preliminary data.</text>
</comment>